<reference evidence="2" key="1">
    <citation type="journal article" date="2024" name="IScience">
        <title>Strigolactones Initiate the Formation of Haustorium-like Structures in Castilleja.</title>
        <authorList>
            <person name="Buerger M."/>
            <person name="Peterson D."/>
            <person name="Chory J."/>
        </authorList>
    </citation>
    <scope>NUCLEOTIDE SEQUENCE [LARGE SCALE GENOMIC DNA]</scope>
</reference>
<accession>A0ABD3CYH3</accession>
<organism evidence="1 2">
    <name type="scientific">Castilleja foliolosa</name>
    <dbReference type="NCBI Taxonomy" id="1961234"/>
    <lineage>
        <taxon>Eukaryota</taxon>
        <taxon>Viridiplantae</taxon>
        <taxon>Streptophyta</taxon>
        <taxon>Embryophyta</taxon>
        <taxon>Tracheophyta</taxon>
        <taxon>Spermatophyta</taxon>
        <taxon>Magnoliopsida</taxon>
        <taxon>eudicotyledons</taxon>
        <taxon>Gunneridae</taxon>
        <taxon>Pentapetalae</taxon>
        <taxon>asterids</taxon>
        <taxon>lamiids</taxon>
        <taxon>Lamiales</taxon>
        <taxon>Orobanchaceae</taxon>
        <taxon>Pedicularideae</taxon>
        <taxon>Castillejinae</taxon>
        <taxon>Castilleja</taxon>
    </lineage>
</organism>
<keyword evidence="2" id="KW-1185">Reference proteome</keyword>
<protein>
    <submittedName>
        <fullName evidence="1">Uncharacterized protein</fullName>
    </submittedName>
</protein>
<dbReference type="AlphaFoldDB" id="A0ABD3CYH3"/>
<evidence type="ECO:0000313" key="1">
    <source>
        <dbReference type="EMBL" id="KAL3634179.1"/>
    </source>
</evidence>
<gene>
    <name evidence="1" type="ORF">CASFOL_021233</name>
</gene>
<comment type="caution">
    <text evidence="1">The sequence shown here is derived from an EMBL/GenBank/DDBJ whole genome shotgun (WGS) entry which is preliminary data.</text>
</comment>
<sequence length="88" mass="9671">MNSNIGACLTKMPSVQATCFSVEGIDQENILLNNKLKGDERDMVLDEVSATDVKVAILGVQDEEVLEEKPNTTVRFELHGEAEKCCKS</sequence>
<proteinExistence type="predicted"/>
<dbReference type="EMBL" id="JAVIJP010000028">
    <property type="protein sequence ID" value="KAL3634179.1"/>
    <property type="molecule type" value="Genomic_DNA"/>
</dbReference>
<evidence type="ECO:0000313" key="2">
    <source>
        <dbReference type="Proteomes" id="UP001632038"/>
    </source>
</evidence>
<dbReference type="Proteomes" id="UP001632038">
    <property type="component" value="Unassembled WGS sequence"/>
</dbReference>
<name>A0ABD3CYH3_9LAMI</name>